<dbReference type="AlphaFoldDB" id="A0A4R5BRT3"/>
<dbReference type="SUPFAM" id="SSF52540">
    <property type="entry name" value="P-loop containing nucleoside triphosphate hydrolases"/>
    <property type="match status" value="1"/>
</dbReference>
<dbReference type="PANTHER" id="PTHR45772:SF1">
    <property type="entry name" value="ABC TRANSPORTER ATP-BINDING PROTEIN"/>
    <property type="match status" value="1"/>
</dbReference>
<dbReference type="GO" id="GO:0005524">
    <property type="term" value="F:ATP binding"/>
    <property type="evidence" value="ECO:0007669"/>
    <property type="project" value="UniProtKB-KW"/>
</dbReference>
<dbReference type="RefSeq" id="WP_132195069.1">
    <property type="nucleotide sequence ID" value="NZ_SMKY01000020.1"/>
</dbReference>
<feature type="domain" description="ABC transporter" evidence="4">
    <location>
        <begin position="7"/>
        <end position="255"/>
    </location>
</feature>
<dbReference type="Pfam" id="PF00005">
    <property type="entry name" value="ABC_tran"/>
    <property type="match status" value="1"/>
</dbReference>
<evidence type="ECO:0000256" key="2">
    <source>
        <dbReference type="ARBA" id="ARBA00022741"/>
    </source>
</evidence>
<evidence type="ECO:0000313" key="6">
    <source>
        <dbReference type="Proteomes" id="UP000295578"/>
    </source>
</evidence>
<protein>
    <submittedName>
        <fullName evidence="5">ABC transporter ATP-binding protein</fullName>
    </submittedName>
</protein>
<keyword evidence="6" id="KW-1185">Reference proteome</keyword>
<evidence type="ECO:0000313" key="5">
    <source>
        <dbReference type="EMBL" id="TDD87970.1"/>
    </source>
</evidence>
<dbReference type="OrthoDB" id="4350300at2"/>
<keyword evidence="2" id="KW-0547">Nucleotide-binding</keyword>
<dbReference type="GO" id="GO:0005886">
    <property type="term" value="C:plasma membrane"/>
    <property type="evidence" value="ECO:0007669"/>
    <property type="project" value="TreeGrafter"/>
</dbReference>
<evidence type="ECO:0000259" key="4">
    <source>
        <dbReference type="PROSITE" id="PS50893"/>
    </source>
</evidence>
<evidence type="ECO:0000256" key="3">
    <source>
        <dbReference type="ARBA" id="ARBA00022840"/>
    </source>
</evidence>
<dbReference type="CDD" id="cd03219">
    <property type="entry name" value="ABC_Mj1267_LivG_branched"/>
    <property type="match status" value="1"/>
</dbReference>
<dbReference type="InterPro" id="IPR003593">
    <property type="entry name" value="AAA+_ATPase"/>
</dbReference>
<dbReference type="SMART" id="SM00382">
    <property type="entry name" value="AAA"/>
    <property type="match status" value="1"/>
</dbReference>
<dbReference type="InterPro" id="IPR032823">
    <property type="entry name" value="BCA_ABC_TP_C"/>
</dbReference>
<proteinExistence type="predicted"/>
<accession>A0A4R5BRT3</accession>
<organism evidence="5 6">
    <name type="scientific">Actinomadura darangshiensis</name>
    <dbReference type="NCBI Taxonomy" id="705336"/>
    <lineage>
        <taxon>Bacteria</taxon>
        <taxon>Bacillati</taxon>
        <taxon>Actinomycetota</taxon>
        <taxon>Actinomycetes</taxon>
        <taxon>Streptosporangiales</taxon>
        <taxon>Thermomonosporaceae</taxon>
        <taxon>Actinomadura</taxon>
    </lineage>
</organism>
<dbReference type="PANTHER" id="PTHR45772">
    <property type="entry name" value="CONSERVED COMPONENT OF ABC TRANSPORTER FOR NATURAL AMINO ACIDS-RELATED"/>
    <property type="match status" value="1"/>
</dbReference>
<name>A0A4R5BRT3_9ACTN</name>
<dbReference type="EMBL" id="SMKY01000020">
    <property type="protein sequence ID" value="TDD87970.1"/>
    <property type="molecule type" value="Genomic_DNA"/>
</dbReference>
<comment type="caution">
    <text evidence="5">The sequence shown here is derived from an EMBL/GenBank/DDBJ whole genome shotgun (WGS) entry which is preliminary data.</text>
</comment>
<gene>
    <name evidence="5" type="ORF">E1293_07060</name>
</gene>
<dbReference type="Gene3D" id="3.40.50.300">
    <property type="entry name" value="P-loop containing nucleotide triphosphate hydrolases"/>
    <property type="match status" value="1"/>
</dbReference>
<dbReference type="PROSITE" id="PS50893">
    <property type="entry name" value="ABC_TRANSPORTER_2"/>
    <property type="match status" value="1"/>
</dbReference>
<dbReference type="FunFam" id="3.40.50.300:FF:000421">
    <property type="entry name" value="Branched-chain amino acid ABC transporter ATP-binding protein"/>
    <property type="match status" value="1"/>
</dbReference>
<dbReference type="Proteomes" id="UP000295578">
    <property type="component" value="Unassembled WGS sequence"/>
</dbReference>
<dbReference type="InterPro" id="IPR027417">
    <property type="entry name" value="P-loop_NTPase"/>
</dbReference>
<dbReference type="GO" id="GO:0016887">
    <property type="term" value="F:ATP hydrolysis activity"/>
    <property type="evidence" value="ECO:0007669"/>
    <property type="project" value="InterPro"/>
</dbReference>
<dbReference type="InterPro" id="IPR051120">
    <property type="entry name" value="ABC_AA/LPS_Transport"/>
</dbReference>
<dbReference type="InterPro" id="IPR003439">
    <property type="entry name" value="ABC_transporter-like_ATP-bd"/>
</dbReference>
<keyword evidence="1" id="KW-0813">Transport</keyword>
<dbReference type="Pfam" id="PF12399">
    <property type="entry name" value="BCA_ABC_TP_C"/>
    <property type="match status" value="1"/>
</dbReference>
<sequence>MSAGAALAVEAVSVHFSGVRALNEVSLDVAPGSVSAVIGPNGAGKSTLFNVITGFYRPSAGRVRLGEAELTRMRPHRIARLGVSRTFQNLELSDGETVLENIMLGCYLQGRSGVLRAGLRLPGARAEERAARERCAEMAELVGLGPLLHRPCGPLPYGTRKRVEIARALAGEARLLLLDEPVAGMTAGEIDAMAELIRTVHGSLGLTILLIEHDVRFVLGLAGSVTVLDFGEVIARGSPDQIRADPAVIAAYLGEDPPAGAAAAPGTPSTETA</sequence>
<reference evidence="5 6" key="1">
    <citation type="submission" date="2019-03" db="EMBL/GenBank/DDBJ databases">
        <title>Draft genome sequences of novel Actinobacteria.</title>
        <authorList>
            <person name="Sahin N."/>
            <person name="Ay H."/>
            <person name="Saygin H."/>
        </authorList>
    </citation>
    <scope>NUCLEOTIDE SEQUENCE [LARGE SCALE GENOMIC DNA]</scope>
    <source>
        <strain evidence="5 6">DSM 45941</strain>
    </source>
</reference>
<keyword evidence="3 5" id="KW-0067">ATP-binding</keyword>
<evidence type="ECO:0000256" key="1">
    <source>
        <dbReference type="ARBA" id="ARBA00022448"/>
    </source>
</evidence>